<keyword evidence="2" id="KW-0862">Zinc</keyword>
<dbReference type="GO" id="GO:0006397">
    <property type="term" value="P:mRNA processing"/>
    <property type="evidence" value="ECO:0007669"/>
    <property type="project" value="UniProtKB-KW"/>
</dbReference>
<evidence type="ECO:0000256" key="1">
    <source>
        <dbReference type="ARBA" id="ARBA00022664"/>
    </source>
</evidence>
<dbReference type="SMART" id="SM00343">
    <property type="entry name" value="ZnF_C2HC"/>
    <property type="match status" value="2"/>
</dbReference>
<dbReference type="PROSITE" id="PS50158">
    <property type="entry name" value="ZF_CCHC"/>
    <property type="match status" value="1"/>
</dbReference>
<proteinExistence type="predicted"/>
<dbReference type="GO" id="GO:0003676">
    <property type="term" value="F:nucleic acid binding"/>
    <property type="evidence" value="ECO:0007669"/>
    <property type="project" value="InterPro"/>
</dbReference>
<evidence type="ECO:0000313" key="4">
    <source>
        <dbReference type="EMBL" id="KAJ3978646.1"/>
    </source>
</evidence>
<evidence type="ECO:0000259" key="3">
    <source>
        <dbReference type="PROSITE" id="PS50158"/>
    </source>
</evidence>
<organism evidence="4 5">
    <name type="scientific">Lentinula detonsa</name>
    <dbReference type="NCBI Taxonomy" id="2804962"/>
    <lineage>
        <taxon>Eukaryota</taxon>
        <taxon>Fungi</taxon>
        <taxon>Dikarya</taxon>
        <taxon>Basidiomycota</taxon>
        <taxon>Agaricomycotina</taxon>
        <taxon>Agaricomycetes</taxon>
        <taxon>Agaricomycetidae</taxon>
        <taxon>Agaricales</taxon>
        <taxon>Marasmiineae</taxon>
        <taxon>Omphalotaceae</taxon>
        <taxon>Lentinula</taxon>
    </lineage>
</organism>
<dbReference type="Proteomes" id="UP001163850">
    <property type="component" value="Unassembled WGS sequence"/>
</dbReference>
<dbReference type="GO" id="GO:0008270">
    <property type="term" value="F:zinc ion binding"/>
    <property type="evidence" value="ECO:0007669"/>
    <property type="project" value="UniProtKB-KW"/>
</dbReference>
<gene>
    <name evidence="4" type="ORF">F5890DRAFT_1469796</name>
</gene>
<name>A0AA38PP03_9AGAR</name>
<accession>A0AA38PP03</accession>
<dbReference type="InterPro" id="IPR001878">
    <property type="entry name" value="Znf_CCHC"/>
</dbReference>
<keyword evidence="1" id="KW-0507">mRNA processing</keyword>
<comment type="caution">
    <text evidence="4">The sequence shown here is derived from an EMBL/GenBank/DDBJ whole genome shotgun (WGS) entry which is preliminary data.</text>
</comment>
<protein>
    <recommendedName>
        <fullName evidence="3">CCHC-type domain-containing protein</fullName>
    </recommendedName>
</protein>
<feature type="domain" description="CCHC-type" evidence="3">
    <location>
        <begin position="118"/>
        <end position="132"/>
    </location>
</feature>
<keyword evidence="2" id="KW-0863">Zinc-finger</keyword>
<dbReference type="AlphaFoldDB" id="A0AA38PP03"/>
<dbReference type="InterPro" id="IPR036875">
    <property type="entry name" value="Znf_CCHC_sf"/>
</dbReference>
<dbReference type="EMBL" id="MU802878">
    <property type="protein sequence ID" value="KAJ3978646.1"/>
    <property type="molecule type" value="Genomic_DNA"/>
</dbReference>
<sequence>MEWMETGDIMKQFSKDWGTNTVVQPSHHEVIAEFVPTTANLDSPLAWENIAIDSGLPKRSIVAARWVRKPEHRKPGQKVGHVIFAFSDSRVANNAIQDGMVINHKMVNIRREEKDPQRCMKCQQYGHIARECNSEVDICGRCDRNHPTQTCSASPDNSYCAVCKAKGHIATSRNCPTLLRRLQERQQRGPTRGFRYFVTEREETWERARGLTQDQDLAWQNEVQKSYKEGVIYMPRFTIRSGSTSGLIGHYPNIRTFRSNIRTIGQPIDSFPGLLPSPTRISIDFVLCSMAR</sequence>
<evidence type="ECO:0000313" key="5">
    <source>
        <dbReference type="Proteomes" id="UP001163850"/>
    </source>
</evidence>
<evidence type="ECO:0000256" key="2">
    <source>
        <dbReference type="PROSITE-ProRule" id="PRU00047"/>
    </source>
</evidence>
<reference evidence="4" key="1">
    <citation type="submission" date="2022-08" db="EMBL/GenBank/DDBJ databases">
        <authorList>
            <consortium name="DOE Joint Genome Institute"/>
            <person name="Min B."/>
            <person name="Riley R."/>
            <person name="Sierra-Patev S."/>
            <person name="Naranjo-Ortiz M."/>
            <person name="Looney B."/>
            <person name="Konkel Z."/>
            <person name="Slot J.C."/>
            <person name="Sakamoto Y."/>
            <person name="Steenwyk J.L."/>
            <person name="Rokas A."/>
            <person name="Carro J."/>
            <person name="Camarero S."/>
            <person name="Ferreira P."/>
            <person name="Molpeceres G."/>
            <person name="Ruiz-Duenas F.J."/>
            <person name="Serrano A."/>
            <person name="Henrissat B."/>
            <person name="Drula E."/>
            <person name="Hughes K.W."/>
            <person name="Mata J.L."/>
            <person name="Ishikawa N.K."/>
            <person name="Vargas-Isla R."/>
            <person name="Ushijima S."/>
            <person name="Smith C.A."/>
            <person name="Ahrendt S."/>
            <person name="Andreopoulos W."/>
            <person name="He G."/>
            <person name="Labutti K."/>
            <person name="Lipzen A."/>
            <person name="Ng V."/>
            <person name="Sandor L."/>
            <person name="Barry K."/>
            <person name="Martinez A.T."/>
            <person name="Xiao Y."/>
            <person name="Gibbons J.G."/>
            <person name="Terashima K."/>
            <person name="Hibbett D.S."/>
            <person name="Grigoriev I.V."/>
        </authorList>
    </citation>
    <scope>NUCLEOTIDE SEQUENCE</scope>
    <source>
        <strain evidence="4">TFB7829</strain>
    </source>
</reference>
<dbReference type="Gene3D" id="4.10.60.10">
    <property type="entry name" value="Zinc finger, CCHC-type"/>
    <property type="match status" value="1"/>
</dbReference>
<dbReference type="SUPFAM" id="SSF57756">
    <property type="entry name" value="Retrovirus zinc finger-like domains"/>
    <property type="match status" value="1"/>
</dbReference>
<keyword evidence="2" id="KW-0479">Metal-binding</keyword>